<protein>
    <submittedName>
        <fullName evidence="1">Uncharacterized protein</fullName>
    </submittedName>
</protein>
<evidence type="ECO:0000313" key="1">
    <source>
        <dbReference type="EMBL" id="TRZ18083.1"/>
    </source>
</evidence>
<dbReference type="AlphaFoldDB" id="A0A8K1GHC7"/>
<comment type="caution">
    <text evidence="1">The sequence shown here is derived from an EMBL/GenBank/DDBJ whole genome shotgun (WGS) entry which is preliminary data.</text>
</comment>
<dbReference type="OrthoDB" id="10483320at2759"/>
<sequence>MPDTHPRDGWLWKTLDEIGGTAECYCKVTQTISGKILIWNLMKYGLDGQTVRIVRWLKGQAQSVMVDNGAEYALSKSAADTELRGVADMPEGYAAIQRDIDCLEEPQEVQQKELQIPAPEEGQPQKFMCQYKLEAVSWKATLQKRPWGY</sequence>
<dbReference type="EMBL" id="SWJQ01000235">
    <property type="protein sequence ID" value="TRZ18083.1"/>
    <property type="molecule type" value="Genomic_DNA"/>
</dbReference>
<reference evidence="1" key="1">
    <citation type="submission" date="2019-04" db="EMBL/GenBank/DDBJ databases">
        <title>Genome assembly of Zosterops borbonicus 15179.</title>
        <authorList>
            <person name="Leroy T."/>
            <person name="Anselmetti Y."/>
            <person name="Tilak M.-K."/>
            <person name="Nabholz B."/>
        </authorList>
    </citation>
    <scope>NUCLEOTIDE SEQUENCE</scope>
    <source>
        <strain evidence="1">HGM_15179</strain>
        <tissue evidence="1">Muscle</tissue>
    </source>
</reference>
<keyword evidence="2" id="KW-1185">Reference proteome</keyword>
<name>A0A8K1GHC7_9PASS</name>
<dbReference type="Proteomes" id="UP000796761">
    <property type="component" value="Unassembled WGS sequence"/>
</dbReference>
<accession>A0A8K1GHC7</accession>
<gene>
    <name evidence="1" type="ORF">HGM15179_008991</name>
</gene>
<evidence type="ECO:0000313" key="2">
    <source>
        <dbReference type="Proteomes" id="UP000796761"/>
    </source>
</evidence>
<organism evidence="1 2">
    <name type="scientific">Zosterops borbonicus</name>
    <dbReference type="NCBI Taxonomy" id="364589"/>
    <lineage>
        <taxon>Eukaryota</taxon>
        <taxon>Metazoa</taxon>
        <taxon>Chordata</taxon>
        <taxon>Craniata</taxon>
        <taxon>Vertebrata</taxon>
        <taxon>Euteleostomi</taxon>
        <taxon>Archelosauria</taxon>
        <taxon>Archosauria</taxon>
        <taxon>Dinosauria</taxon>
        <taxon>Saurischia</taxon>
        <taxon>Theropoda</taxon>
        <taxon>Coelurosauria</taxon>
        <taxon>Aves</taxon>
        <taxon>Neognathae</taxon>
        <taxon>Neoaves</taxon>
        <taxon>Telluraves</taxon>
        <taxon>Australaves</taxon>
        <taxon>Passeriformes</taxon>
        <taxon>Sylvioidea</taxon>
        <taxon>Zosteropidae</taxon>
        <taxon>Zosterops</taxon>
    </lineage>
</organism>
<proteinExistence type="predicted"/>